<accession>A0A0A8Y2H9</accession>
<reference evidence="1" key="1">
    <citation type="submission" date="2014-09" db="EMBL/GenBank/DDBJ databases">
        <authorList>
            <person name="Magalhaes I.L.F."/>
            <person name="Oliveira U."/>
            <person name="Santos F.R."/>
            <person name="Vidigal T.H.D.A."/>
            <person name="Brescovit A.D."/>
            <person name="Santos A.J."/>
        </authorList>
    </citation>
    <scope>NUCLEOTIDE SEQUENCE</scope>
    <source>
        <tissue evidence="1">Shoot tissue taken approximately 20 cm above the soil surface</tissue>
    </source>
</reference>
<reference evidence="1" key="2">
    <citation type="journal article" date="2015" name="Data Brief">
        <title>Shoot transcriptome of the giant reed, Arundo donax.</title>
        <authorList>
            <person name="Barrero R.A."/>
            <person name="Guerrero F.D."/>
            <person name="Moolhuijzen P."/>
            <person name="Goolsby J.A."/>
            <person name="Tidwell J."/>
            <person name="Bellgard S.E."/>
            <person name="Bellgard M.I."/>
        </authorList>
    </citation>
    <scope>NUCLEOTIDE SEQUENCE</scope>
    <source>
        <tissue evidence="1">Shoot tissue taken approximately 20 cm above the soil surface</tissue>
    </source>
</reference>
<proteinExistence type="predicted"/>
<dbReference type="EMBL" id="GBRH01277524">
    <property type="protein sequence ID" value="JAD20371.1"/>
    <property type="molecule type" value="Transcribed_RNA"/>
</dbReference>
<sequence length="29" mass="3522">MSSYREQIVSIGQIWVRSRFAFLEYQKQA</sequence>
<protein>
    <submittedName>
        <fullName evidence="1">PsaB</fullName>
    </submittedName>
</protein>
<organism evidence="1">
    <name type="scientific">Arundo donax</name>
    <name type="common">Giant reed</name>
    <name type="synonym">Donax arundinaceus</name>
    <dbReference type="NCBI Taxonomy" id="35708"/>
    <lineage>
        <taxon>Eukaryota</taxon>
        <taxon>Viridiplantae</taxon>
        <taxon>Streptophyta</taxon>
        <taxon>Embryophyta</taxon>
        <taxon>Tracheophyta</taxon>
        <taxon>Spermatophyta</taxon>
        <taxon>Magnoliopsida</taxon>
        <taxon>Liliopsida</taxon>
        <taxon>Poales</taxon>
        <taxon>Poaceae</taxon>
        <taxon>PACMAD clade</taxon>
        <taxon>Arundinoideae</taxon>
        <taxon>Arundineae</taxon>
        <taxon>Arundo</taxon>
    </lineage>
</organism>
<dbReference type="AlphaFoldDB" id="A0A0A8Y2H9"/>
<name>A0A0A8Y2H9_ARUDO</name>
<evidence type="ECO:0000313" key="1">
    <source>
        <dbReference type="EMBL" id="JAD20371.1"/>
    </source>
</evidence>